<sequence length="200" mass="22132">MSSSRIAMRRPTPIQLPHCPMDTLWEVDEEKSVFEDDLEFPLPPSIPFKRLLNLPKRVLSPPRRSSSKRALVPSPGLLRPVSPTSSASSSDTDSPRTPPANTPKSLPKCLPPAEWESAIDALFDLEEEPKAADSYMSCRSSFMCMGAPSPLPPYMAAYSADTLPMSPTFNRPIPVSPPRPARSSRRRQQYTSIPIQLTMA</sequence>
<dbReference type="OrthoDB" id="3260871at2759"/>
<feature type="region of interest" description="Disordered" evidence="1">
    <location>
        <begin position="169"/>
        <end position="200"/>
    </location>
</feature>
<gene>
    <name evidence="2" type="ORF">CTheo_6566</name>
</gene>
<accession>A0A5N5QFB6</accession>
<dbReference type="Proteomes" id="UP000383932">
    <property type="component" value="Unassembled WGS sequence"/>
</dbReference>
<name>A0A5N5QFB6_9AGAM</name>
<evidence type="ECO:0000313" key="3">
    <source>
        <dbReference type="Proteomes" id="UP000383932"/>
    </source>
</evidence>
<evidence type="ECO:0000313" key="2">
    <source>
        <dbReference type="EMBL" id="KAB5589997.1"/>
    </source>
</evidence>
<proteinExistence type="predicted"/>
<organism evidence="2 3">
    <name type="scientific">Ceratobasidium theobromae</name>
    <dbReference type="NCBI Taxonomy" id="1582974"/>
    <lineage>
        <taxon>Eukaryota</taxon>
        <taxon>Fungi</taxon>
        <taxon>Dikarya</taxon>
        <taxon>Basidiomycota</taxon>
        <taxon>Agaricomycotina</taxon>
        <taxon>Agaricomycetes</taxon>
        <taxon>Cantharellales</taxon>
        <taxon>Ceratobasidiaceae</taxon>
        <taxon>Ceratobasidium</taxon>
    </lineage>
</organism>
<dbReference type="AlphaFoldDB" id="A0A5N5QFB6"/>
<feature type="region of interest" description="Disordered" evidence="1">
    <location>
        <begin position="57"/>
        <end position="111"/>
    </location>
</feature>
<feature type="compositionally biased region" description="Polar residues" evidence="1">
    <location>
        <begin position="189"/>
        <end position="200"/>
    </location>
</feature>
<dbReference type="EMBL" id="SSOP01000208">
    <property type="protein sequence ID" value="KAB5589997.1"/>
    <property type="molecule type" value="Genomic_DNA"/>
</dbReference>
<keyword evidence="3" id="KW-1185">Reference proteome</keyword>
<reference evidence="2 3" key="1">
    <citation type="journal article" date="2019" name="Fungal Biol. Biotechnol.">
        <title>Draft genome sequence of fastidious pathogen Ceratobasidium theobromae, which causes vascular-streak dieback in Theobroma cacao.</title>
        <authorList>
            <person name="Ali S.S."/>
            <person name="Asman A."/>
            <person name="Shao J."/>
            <person name="Firmansyah A.P."/>
            <person name="Susilo A.W."/>
            <person name="Rosmana A."/>
            <person name="McMahon P."/>
            <person name="Junaid M."/>
            <person name="Guest D."/>
            <person name="Kheng T.Y."/>
            <person name="Meinhardt L.W."/>
            <person name="Bailey B.A."/>
        </authorList>
    </citation>
    <scope>NUCLEOTIDE SEQUENCE [LARGE SCALE GENOMIC DNA]</scope>
    <source>
        <strain evidence="2 3">CT2</strain>
    </source>
</reference>
<protein>
    <submittedName>
        <fullName evidence="2">Uncharacterized protein</fullName>
    </submittedName>
</protein>
<evidence type="ECO:0000256" key="1">
    <source>
        <dbReference type="SAM" id="MobiDB-lite"/>
    </source>
</evidence>
<feature type="compositionally biased region" description="Low complexity" evidence="1">
    <location>
        <begin position="79"/>
        <end position="92"/>
    </location>
</feature>
<comment type="caution">
    <text evidence="2">The sequence shown here is derived from an EMBL/GenBank/DDBJ whole genome shotgun (WGS) entry which is preliminary data.</text>
</comment>